<evidence type="ECO:0000256" key="1">
    <source>
        <dbReference type="ARBA" id="ARBA00001946"/>
    </source>
</evidence>
<evidence type="ECO:0000256" key="4">
    <source>
        <dbReference type="ARBA" id="ARBA00022842"/>
    </source>
</evidence>
<keyword evidence="5" id="KW-0378">Hydrolase</keyword>
<dbReference type="InterPro" id="IPR006439">
    <property type="entry name" value="HAD-SF_hydro_IA"/>
</dbReference>
<evidence type="ECO:0000256" key="3">
    <source>
        <dbReference type="ARBA" id="ARBA00022723"/>
    </source>
</evidence>
<dbReference type="GO" id="GO:0046872">
    <property type="term" value="F:metal ion binding"/>
    <property type="evidence" value="ECO:0007669"/>
    <property type="project" value="UniProtKB-KW"/>
</dbReference>
<evidence type="ECO:0000313" key="6">
    <source>
        <dbReference type="Proteomes" id="UP000598467"/>
    </source>
</evidence>
<dbReference type="Gene3D" id="3.40.50.1000">
    <property type="entry name" value="HAD superfamily/HAD-like"/>
    <property type="match status" value="1"/>
</dbReference>
<dbReference type="Pfam" id="PF00702">
    <property type="entry name" value="Hydrolase"/>
    <property type="match status" value="1"/>
</dbReference>
<keyword evidence="4" id="KW-0460">Magnesium</keyword>
<dbReference type="InterPro" id="IPR023198">
    <property type="entry name" value="PGP-like_dom2"/>
</dbReference>
<comment type="caution">
    <text evidence="5">The sequence shown here is derived from an EMBL/GenBank/DDBJ whole genome shotgun (WGS) entry which is preliminary data.</text>
</comment>
<dbReference type="SUPFAM" id="SSF56784">
    <property type="entry name" value="HAD-like"/>
    <property type="match status" value="1"/>
</dbReference>
<keyword evidence="3" id="KW-0479">Metal-binding</keyword>
<gene>
    <name evidence="5" type="ORF">HK439_23540</name>
</gene>
<dbReference type="SFLD" id="SFLDS00003">
    <property type="entry name" value="Haloacid_Dehalogenase"/>
    <property type="match status" value="1"/>
</dbReference>
<dbReference type="AlphaFoldDB" id="A0A926S7Z4"/>
<proteinExistence type="inferred from homology"/>
<dbReference type="PANTHER" id="PTHR46193">
    <property type="entry name" value="6-PHOSPHOGLUCONATE PHOSPHATASE"/>
    <property type="match status" value="1"/>
</dbReference>
<evidence type="ECO:0000313" key="5">
    <source>
        <dbReference type="EMBL" id="MBD1549246.1"/>
    </source>
</evidence>
<dbReference type="GO" id="GO:0016787">
    <property type="term" value="F:hydrolase activity"/>
    <property type="evidence" value="ECO:0007669"/>
    <property type="project" value="UniProtKB-KW"/>
</dbReference>
<name>A0A926S7Z4_9HYPH</name>
<dbReference type="EMBL" id="JABFCZ010000033">
    <property type="protein sequence ID" value="MBD1549246.1"/>
    <property type="molecule type" value="Genomic_DNA"/>
</dbReference>
<dbReference type="InterPro" id="IPR023214">
    <property type="entry name" value="HAD_sf"/>
</dbReference>
<organism evidence="5 6">
    <name type="scientific">Roseibium aggregatum</name>
    <dbReference type="NCBI Taxonomy" id="187304"/>
    <lineage>
        <taxon>Bacteria</taxon>
        <taxon>Pseudomonadati</taxon>
        <taxon>Pseudomonadota</taxon>
        <taxon>Alphaproteobacteria</taxon>
        <taxon>Hyphomicrobiales</taxon>
        <taxon>Stappiaceae</taxon>
        <taxon>Roseibium</taxon>
    </lineage>
</organism>
<dbReference type="SFLD" id="SFLDG01129">
    <property type="entry name" value="C1.5:_HAD__Beta-PGM__Phosphata"/>
    <property type="match status" value="1"/>
</dbReference>
<reference evidence="5" key="1">
    <citation type="submission" date="2020-05" db="EMBL/GenBank/DDBJ databases">
        <title>Identification of trans-AT polyketide cluster in two marine bacteria, producers of a novel glutaramide-containing polyketide sesbanimide D and analogs.</title>
        <authorList>
            <person name="Kacar D."/>
            <person name="Rodriguez P."/>
            <person name="Canedo L."/>
            <person name="Gonzalez E."/>
            <person name="Galan B."/>
            <person name="De La Calle F."/>
            <person name="Garcia J.L."/>
        </authorList>
    </citation>
    <scope>NUCLEOTIDE SEQUENCE</scope>
    <source>
        <strain evidence="5">PHM038</strain>
    </source>
</reference>
<dbReference type="NCBIfam" id="TIGR01509">
    <property type="entry name" value="HAD-SF-IA-v3"/>
    <property type="match status" value="1"/>
</dbReference>
<sequence length="231" mass="25077">MDAAAPVETGDIDLVIFDCDGVLIDSEIISARTLMAALEEFGVETDFPYFKANFLGRSFPKVAANIRTTFNVNLPETFEADYRRKLLAAFETDLKPVEGIFDILDDLAVRACVATSSSPERASRSLHLTGLDRYFGDAVFTASQVERGKPAPDLFLHAAATSGARPEACLVIEDSGPGIEAASAAGMKVWHFVGGSHLDQTDILGQALTPPVPFFDTWPSFFDMAPQLKKR</sequence>
<dbReference type="Gene3D" id="1.10.150.240">
    <property type="entry name" value="Putative phosphatase, domain 2"/>
    <property type="match status" value="1"/>
</dbReference>
<comment type="similarity">
    <text evidence="2">Belongs to the HAD-like hydrolase superfamily. CbbY/CbbZ/Gph/YieH family.</text>
</comment>
<dbReference type="Proteomes" id="UP000598467">
    <property type="component" value="Unassembled WGS sequence"/>
</dbReference>
<accession>A0A926S7Z4</accession>
<dbReference type="PANTHER" id="PTHR46193:SF10">
    <property type="entry name" value="6-PHOSPHOGLUCONATE PHOSPHATASE"/>
    <property type="match status" value="1"/>
</dbReference>
<protein>
    <submittedName>
        <fullName evidence="5">HAD family hydrolase</fullName>
    </submittedName>
</protein>
<evidence type="ECO:0000256" key="2">
    <source>
        <dbReference type="ARBA" id="ARBA00006171"/>
    </source>
</evidence>
<dbReference type="InterPro" id="IPR036412">
    <property type="entry name" value="HAD-like_sf"/>
</dbReference>
<comment type="cofactor">
    <cofactor evidence="1">
        <name>Mg(2+)</name>
        <dbReference type="ChEBI" id="CHEBI:18420"/>
    </cofactor>
</comment>
<dbReference type="CDD" id="cd07526">
    <property type="entry name" value="HAD_BPGM_like"/>
    <property type="match status" value="1"/>
</dbReference>
<dbReference type="InterPro" id="IPR051600">
    <property type="entry name" value="Beta-PGM-like"/>
</dbReference>